<feature type="compositionally biased region" description="Basic and acidic residues" evidence="1">
    <location>
        <begin position="162"/>
        <end position="208"/>
    </location>
</feature>
<dbReference type="AlphaFoldDB" id="A0AAD4N4Q1"/>
<proteinExistence type="predicted"/>
<sequence>MPKTTTSRISFQIKGKKSLDSNGTLAAKQNGTMGIKKQETQGFARRSLDMITGILKSNAEKPAINGFNGTSKKNSLLSRIAPKFGTARRSNNDNAELDSIPLPPTEEPAKSAKAKPSTKPERTESSLQNKNEVKYSVMKLNYDDEEMEELKPATPPRPQVESTKKSKKSLDSVKRDDNKLSKSKLEEDERIEDDKPSVDKRTKNESTKGSDNSAESRSVNKYDKKASKSKLEEDELIEDEKPSADKRTKNEPKSKLEKDKHIEGKKPSVNKRTKNESTKDSQKSAETRREIKYDDKASKSKSEKNGNIEDRKPSVDKSEKVAPSRKSQKHAENSTKNKIVSKYPVVKLKYDDEEMEELKPATPPSAKVESTKKSQKSSKIHAMRKGDGKSTKSRKDKGNRLEDEKSSEYQSTKAESTQKPKYFAEIRRSVIKYEDNLSKSKLEVDEHVEDEKPSADKSTENKSKSKLEENKHIEGKKPSVDKRTKNESTKESKKSAEIRPVIKYDIKSLKSKSEKNEHIEDKKPSVDKDETARSVKSIITKRLDNYKKDKDSVEAKVKSTCRSEPSTSSASRKDKMLSLESPRDSPYTTPIHERIFKKPFRGNNTSLNSTFNSQGYSPSPFFGRFKRAPRIETEEKGKFITCFFTKAYVFSNHFARPGLFEVDGTKYMCVEQFYMRYKAKVFGDYQTEKAVMAASNSSEMKKLGNQIENFDQLKWRRVAIQVMVIACLRKFEQNDDLREELFATAGSLLVEASPFDKFWGVGLSMESEMISKPNKWPGQNVLGRLLTMLRERLMSREGISESPREKPRIEKFNYYND</sequence>
<gene>
    <name evidence="3" type="ORF">DdX_06840</name>
</gene>
<feature type="compositionally biased region" description="Basic and acidic residues" evidence="1">
    <location>
        <begin position="416"/>
        <end position="533"/>
    </location>
</feature>
<protein>
    <submittedName>
        <fullName evidence="3">N-glycosidase</fullName>
    </submittedName>
</protein>
<feature type="region of interest" description="Disordered" evidence="1">
    <location>
        <begin position="83"/>
        <end position="534"/>
    </location>
</feature>
<feature type="compositionally biased region" description="Basic and acidic residues" evidence="1">
    <location>
        <begin position="396"/>
        <end position="407"/>
    </location>
</feature>
<dbReference type="CDD" id="cd15457">
    <property type="entry name" value="NADAR"/>
    <property type="match status" value="1"/>
</dbReference>
<comment type="caution">
    <text evidence="3">The sequence shown here is derived from an EMBL/GenBank/DDBJ whole genome shotgun (WGS) entry which is preliminary data.</text>
</comment>
<dbReference type="NCBIfam" id="TIGR02464">
    <property type="entry name" value="ribofla_fusion"/>
    <property type="match status" value="1"/>
</dbReference>
<dbReference type="SUPFAM" id="SSF143990">
    <property type="entry name" value="YbiA-like"/>
    <property type="match status" value="1"/>
</dbReference>
<feature type="compositionally biased region" description="Basic and acidic residues" evidence="1">
    <location>
        <begin position="273"/>
        <end position="322"/>
    </location>
</feature>
<keyword evidence="4" id="KW-1185">Reference proteome</keyword>
<feature type="compositionally biased region" description="Polar residues" evidence="1">
    <location>
        <begin position="560"/>
        <end position="570"/>
    </location>
</feature>
<evidence type="ECO:0000259" key="2">
    <source>
        <dbReference type="Pfam" id="PF08719"/>
    </source>
</evidence>
<dbReference type="Pfam" id="PF08719">
    <property type="entry name" value="NADAR"/>
    <property type="match status" value="1"/>
</dbReference>
<feature type="domain" description="NADAR" evidence="2">
    <location>
        <begin position="646"/>
        <end position="793"/>
    </location>
</feature>
<feature type="compositionally biased region" description="Basic and acidic residues" evidence="1">
    <location>
        <begin position="571"/>
        <end position="583"/>
    </location>
</feature>
<evidence type="ECO:0000256" key="1">
    <source>
        <dbReference type="SAM" id="MobiDB-lite"/>
    </source>
</evidence>
<dbReference type="EMBL" id="JAKKPZ010000009">
    <property type="protein sequence ID" value="KAI1717111.1"/>
    <property type="molecule type" value="Genomic_DNA"/>
</dbReference>
<feature type="compositionally biased region" description="Basic and acidic residues" evidence="1">
    <location>
        <begin position="239"/>
        <end position="266"/>
    </location>
</feature>
<evidence type="ECO:0000313" key="4">
    <source>
        <dbReference type="Proteomes" id="UP001201812"/>
    </source>
</evidence>
<reference evidence="3" key="1">
    <citation type="submission" date="2022-01" db="EMBL/GenBank/DDBJ databases">
        <title>Genome Sequence Resource for Two Populations of Ditylenchus destructor, the Migratory Endoparasitic Phytonematode.</title>
        <authorList>
            <person name="Zhang H."/>
            <person name="Lin R."/>
            <person name="Xie B."/>
        </authorList>
    </citation>
    <scope>NUCLEOTIDE SEQUENCE</scope>
    <source>
        <strain evidence="3">BazhouSP</strain>
    </source>
</reference>
<feature type="compositionally biased region" description="Basic and acidic residues" evidence="1">
    <location>
        <begin position="218"/>
        <end position="231"/>
    </location>
</feature>
<evidence type="ECO:0000313" key="3">
    <source>
        <dbReference type="EMBL" id="KAI1717111.1"/>
    </source>
</evidence>
<name>A0AAD4N4Q1_9BILA</name>
<feature type="compositionally biased region" description="Basic residues" evidence="1">
    <location>
        <begin position="373"/>
        <end position="383"/>
    </location>
</feature>
<dbReference type="Proteomes" id="UP001201812">
    <property type="component" value="Unassembled WGS sequence"/>
</dbReference>
<dbReference type="Gene3D" id="1.10.357.40">
    <property type="entry name" value="YbiA-like"/>
    <property type="match status" value="1"/>
</dbReference>
<dbReference type="InterPro" id="IPR037238">
    <property type="entry name" value="YbiA-like_sf"/>
</dbReference>
<dbReference type="InterPro" id="IPR012816">
    <property type="entry name" value="NADAR"/>
</dbReference>
<feature type="region of interest" description="Disordered" evidence="1">
    <location>
        <begin position="549"/>
        <end position="585"/>
    </location>
</feature>
<accession>A0AAD4N4Q1</accession>
<organism evidence="3 4">
    <name type="scientific">Ditylenchus destructor</name>
    <dbReference type="NCBI Taxonomy" id="166010"/>
    <lineage>
        <taxon>Eukaryota</taxon>
        <taxon>Metazoa</taxon>
        <taxon>Ecdysozoa</taxon>
        <taxon>Nematoda</taxon>
        <taxon>Chromadorea</taxon>
        <taxon>Rhabditida</taxon>
        <taxon>Tylenchina</taxon>
        <taxon>Tylenchomorpha</taxon>
        <taxon>Sphaerularioidea</taxon>
        <taxon>Anguinidae</taxon>
        <taxon>Anguininae</taxon>
        <taxon>Ditylenchus</taxon>
    </lineage>
</organism>